<dbReference type="EMBL" id="ML769724">
    <property type="protein sequence ID" value="KAE9388834.1"/>
    <property type="molecule type" value="Genomic_DNA"/>
</dbReference>
<protein>
    <submittedName>
        <fullName evidence="1">Uncharacterized protein</fullName>
    </submittedName>
</protein>
<proteinExistence type="predicted"/>
<accession>A0A6A4GUM3</accession>
<dbReference type="AlphaFoldDB" id="A0A6A4GUM3"/>
<organism evidence="1 2">
    <name type="scientific">Gymnopus androsaceus JB14</name>
    <dbReference type="NCBI Taxonomy" id="1447944"/>
    <lineage>
        <taxon>Eukaryota</taxon>
        <taxon>Fungi</taxon>
        <taxon>Dikarya</taxon>
        <taxon>Basidiomycota</taxon>
        <taxon>Agaricomycotina</taxon>
        <taxon>Agaricomycetes</taxon>
        <taxon>Agaricomycetidae</taxon>
        <taxon>Agaricales</taxon>
        <taxon>Marasmiineae</taxon>
        <taxon>Omphalotaceae</taxon>
        <taxon>Gymnopus</taxon>
    </lineage>
</organism>
<evidence type="ECO:0000313" key="1">
    <source>
        <dbReference type="EMBL" id="KAE9388834.1"/>
    </source>
</evidence>
<keyword evidence="2" id="KW-1185">Reference proteome</keyword>
<sequence length="162" mass="17955">MQPMTPKTPKKASDKAKHCRNAAIQRAYKETLQTPICLSQQEHVEHVQKLEEVRQHATALQDLKATHAKVQYALEDAEEDFEEALGKANTVIEGFAKTFSPPALPTKAQPSPALPLISGARVDLSAVFPALTLPRYATLVPQSFYIVYHGQNGVQGFFESWN</sequence>
<dbReference type="Proteomes" id="UP000799118">
    <property type="component" value="Unassembled WGS sequence"/>
</dbReference>
<reference evidence="1" key="1">
    <citation type="journal article" date="2019" name="Environ. Microbiol.">
        <title>Fungal ecological strategies reflected in gene transcription - a case study of two litter decomposers.</title>
        <authorList>
            <person name="Barbi F."/>
            <person name="Kohler A."/>
            <person name="Barry K."/>
            <person name="Baskaran P."/>
            <person name="Daum C."/>
            <person name="Fauchery L."/>
            <person name="Ihrmark K."/>
            <person name="Kuo A."/>
            <person name="LaButti K."/>
            <person name="Lipzen A."/>
            <person name="Morin E."/>
            <person name="Grigoriev I.V."/>
            <person name="Henrissat B."/>
            <person name="Lindahl B."/>
            <person name="Martin F."/>
        </authorList>
    </citation>
    <scope>NUCLEOTIDE SEQUENCE</scope>
    <source>
        <strain evidence="1">JB14</strain>
    </source>
</reference>
<evidence type="ECO:0000313" key="2">
    <source>
        <dbReference type="Proteomes" id="UP000799118"/>
    </source>
</evidence>
<name>A0A6A4GUM3_9AGAR</name>
<gene>
    <name evidence="1" type="ORF">BT96DRAFT_947310</name>
</gene>